<sequence>MEEWANLNWKRIKYWSILGGKLKQIDLQTYSEFRERKREGPAGVAAMSWGSIQRDRIDPSSLSLASMAVVVYKQLDGSCDPFGGFL</sequence>
<accession>Q5ZEP3</accession>
<protein>
    <submittedName>
        <fullName evidence="1">Uncharacterized protein</fullName>
    </submittedName>
</protein>
<reference evidence="1" key="1">
    <citation type="journal article" date="2002" name="Nature">
        <title>The genome sequence and structure of rice chromosome 1.</title>
        <authorList>
            <person name="Sasaki T."/>
            <person name="Matsumoto T."/>
            <person name="Yamamoto K."/>
            <person name="Sakata K."/>
            <person name="Baba T."/>
            <person name="Katayose Y."/>
            <person name="Wu J."/>
            <person name="Niimura Y."/>
            <person name="Cheng Z."/>
            <person name="Nagamura Y."/>
            <person name="Antonio B.A."/>
            <person name="Kanamori H."/>
            <person name="Hosokawa S."/>
            <person name="Masukawa M."/>
            <person name="Arikawa K."/>
            <person name="Chiden Y."/>
            <person name="Hayashi M."/>
            <person name="Okamoto M."/>
            <person name="Ando T."/>
            <person name="Aoki H."/>
            <person name="Arita K."/>
            <person name="Hamada M."/>
            <person name="Harada C."/>
            <person name="Hijishita S."/>
            <person name="Honda M."/>
            <person name="Ichikawa Y."/>
            <person name="Idonuma A."/>
            <person name="Iijima M."/>
            <person name="Ikeda M."/>
            <person name="Ikeno M."/>
            <person name="Itoh S."/>
            <person name="Itoh T."/>
            <person name="Itoh Y."/>
            <person name="Itoh Y."/>
            <person name="Iwabuchi A."/>
            <person name="Kamiya K."/>
            <person name="Karasawa W."/>
            <person name="Katagiri S."/>
            <person name="Kikuta A."/>
            <person name="Kobayashi N."/>
            <person name="Kono I."/>
            <person name="Machita K."/>
            <person name="Maehara T."/>
            <person name="Mizuno H."/>
            <person name="Mizubayashi T."/>
            <person name="Mukai Y."/>
            <person name="Nagasaki H."/>
            <person name="Nakashima M."/>
            <person name="Nakama Y."/>
            <person name="Nakamichi Y."/>
            <person name="Nakamura M."/>
            <person name="Namiki N."/>
            <person name="Negishi M."/>
            <person name="Ohta I."/>
            <person name="Ono N."/>
            <person name="Saji S."/>
            <person name="Sakai K."/>
            <person name="Shibata M."/>
            <person name="Shimokawa T."/>
            <person name="Shomura A."/>
            <person name="Song J."/>
            <person name="Takazaki Y."/>
            <person name="Terasawa K."/>
            <person name="Tsuji K."/>
            <person name="Waki K."/>
            <person name="Yamagata H."/>
            <person name="Yamane H."/>
            <person name="Yoshiki S."/>
            <person name="Yoshihara R."/>
            <person name="Yukawa K."/>
            <person name="Zhong H."/>
            <person name="Iwama H."/>
            <person name="Endo T."/>
            <person name="Ito H."/>
            <person name="Hahn J.H."/>
            <person name="Kim H.I."/>
            <person name="Eun M.Y."/>
            <person name="Yano M."/>
            <person name="Jiang J."/>
            <person name="Gojobori T."/>
        </authorList>
    </citation>
    <scope>NUCLEOTIDE SEQUENCE</scope>
</reference>
<dbReference type="Proteomes" id="UP000000763">
    <property type="component" value="Chromosome 1"/>
</dbReference>
<dbReference type="EMBL" id="AP002483">
    <property type="protein sequence ID" value="BAD61070.1"/>
    <property type="molecule type" value="Genomic_DNA"/>
</dbReference>
<dbReference type="AlphaFoldDB" id="Q5ZBM0"/>
<evidence type="ECO:0000313" key="1">
    <source>
        <dbReference type="EMBL" id="BAD61070.1"/>
    </source>
</evidence>
<proteinExistence type="predicted"/>
<accession>Q5ZBM0</accession>
<reference evidence="3" key="3">
    <citation type="journal article" date="2008" name="Nucleic Acids Res.">
        <title>The rice annotation project database (RAP-DB): 2008 update.</title>
        <authorList>
            <consortium name="The rice annotation project (RAP)"/>
        </authorList>
    </citation>
    <scope>GENOME REANNOTATION</scope>
    <source>
        <strain evidence="3">cv. Nipponbare</strain>
    </source>
</reference>
<gene>
    <name evidence="1" type="ORF">P0019D06.22</name>
    <name evidence="2" type="ORF">P0024G09.10</name>
</gene>
<evidence type="ECO:0000313" key="3">
    <source>
        <dbReference type="Proteomes" id="UP000000763"/>
    </source>
</evidence>
<reference evidence="3" key="2">
    <citation type="journal article" date="2005" name="Nature">
        <title>The map-based sequence of the rice genome.</title>
        <authorList>
            <consortium name="International rice genome sequencing project (IRGSP)"/>
            <person name="Matsumoto T."/>
            <person name="Wu J."/>
            <person name="Kanamori H."/>
            <person name="Katayose Y."/>
            <person name="Fujisawa M."/>
            <person name="Namiki N."/>
            <person name="Mizuno H."/>
            <person name="Yamamoto K."/>
            <person name="Antonio B.A."/>
            <person name="Baba T."/>
            <person name="Sakata K."/>
            <person name="Nagamura Y."/>
            <person name="Aoki H."/>
            <person name="Arikawa K."/>
            <person name="Arita K."/>
            <person name="Bito T."/>
            <person name="Chiden Y."/>
            <person name="Fujitsuka N."/>
            <person name="Fukunaka R."/>
            <person name="Hamada M."/>
            <person name="Harada C."/>
            <person name="Hayashi A."/>
            <person name="Hijishita S."/>
            <person name="Honda M."/>
            <person name="Hosokawa S."/>
            <person name="Ichikawa Y."/>
            <person name="Idonuma A."/>
            <person name="Iijima M."/>
            <person name="Ikeda M."/>
            <person name="Ikeno M."/>
            <person name="Ito K."/>
            <person name="Ito S."/>
            <person name="Ito T."/>
            <person name="Ito Y."/>
            <person name="Ito Y."/>
            <person name="Iwabuchi A."/>
            <person name="Kamiya K."/>
            <person name="Karasawa W."/>
            <person name="Kurita K."/>
            <person name="Katagiri S."/>
            <person name="Kikuta A."/>
            <person name="Kobayashi H."/>
            <person name="Kobayashi N."/>
            <person name="Machita K."/>
            <person name="Maehara T."/>
            <person name="Masukawa M."/>
            <person name="Mizubayashi T."/>
            <person name="Mukai Y."/>
            <person name="Nagasaki H."/>
            <person name="Nagata Y."/>
            <person name="Naito S."/>
            <person name="Nakashima M."/>
            <person name="Nakama Y."/>
            <person name="Nakamichi Y."/>
            <person name="Nakamura M."/>
            <person name="Meguro A."/>
            <person name="Negishi M."/>
            <person name="Ohta I."/>
            <person name="Ohta T."/>
            <person name="Okamoto M."/>
            <person name="Ono N."/>
            <person name="Saji S."/>
            <person name="Sakaguchi M."/>
            <person name="Sakai K."/>
            <person name="Shibata M."/>
            <person name="Shimokawa T."/>
            <person name="Song J."/>
            <person name="Takazaki Y."/>
            <person name="Terasawa K."/>
            <person name="Tsugane M."/>
            <person name="Tsuji K."/>
            <person name="Ueda S."/>
            <person name="Waki K."/>
            <person name="Yamagata H."/>
            <person name="Yamamoto M."/>
            <person name="Yamamoto S."/>
            <person name="Yamane H."/>
            <person name="Yoshiki S."/>
            <person name="Yoshihara R."/>
            <person name="Yukawa K."/>
            <person name="Zhong H."/>
            <person name="Yano M."/>
            <person name="Yuan Q."/>
            <person name="Ouyang S."/>
            <person name="Liu J."/>
            <person name="Jones K.M."/>
            <person name="Gansberger K."/>
            <person name="Moffat K."/>
            <person name="Hill J."/>
            <person name="Bera J."/>
            <person name="Fadrosh D."/>
            <person name="Jin S."/>
            <person name="Johri S."/>
            <person name="Kim M."/>
            <person name="Overton L."/>
            <person name="Reardon M."/>
            <person name="Tsitrin T."/>
            <person name="Vuong H."/>
            <person name="Weaver B."/>
            <person name="Ciecko A."/>
            <person name="Tallon L."/>
            <person name="Jackson J."/>
            <person name="Pai G."/>
            <person name="Aken S.V."/>
            <person name="Utterback T."/>
            <person name="Reidmuller S."/>
            <person name="Feldblyum T."/>
            <person name="Hsiao J."/>
            <person name="Zismann V."/>
            <person name="Iobst S."/>
            <person name="de Vazeille A.R."/>
            <person name="Buell C.R."/>
            <person name="Ying K."/>
            <person name="Li Y."/>
            <person name="Lu T."/>
            <person name="Huang Y."/>
            <person name="Zhao Q."/>
            <person name="Feng Q."/>
            <person name="Zhang L."/>
            <person name="Zhu J."/>
            <person name="Weng Q."/>
            <person name="Mu J."/>
            <person name="Lu Y."/>
            <person name="Fan D."/>
            <person name="Liu Y."/>
            <person name="Guan J."/>
            <person name="Zhang Y."/>
            <person name="Yu S."/>
            <person name="Liu X."/>
            <person name="Zhang Y."/>
            <person name="Hong G."/>
            <person name="Han B."/>
            <person name="Choisne N."/>
            <person name="Demange N."/>
            <person name="Orjeda G."/>
            <person name="Samain S."/>
            <person name="Cattolico L."/>
            <person name="Pelletier E."/>
            <person name="Couloux A."/>
            <person name="Segurens B."/>
            <person name="Wincker P."/>
            <person name="D'Hont A."/>
            <person name="Scarpelli C."/>
            <person name="Weissenbach J."/>
            <person name="Salanoubat M."/>
            <person name="Quetier F."/>
            <person name="Yu Y."/>
            <person name="Kim H.R."/>
            <person name="Rambo T."/>
            <person name="Currie J."/>
            <person name="Collura K."/>
            <person name="Luo M."/>
            <person name="Yang T."/>
            <person name="Ammiraju J.S.S."/>
            <person name="Engler F."/>
            <person name="Soderlund C."/>
            <person name="Wing R.A."/>
            <person name="Palmer L.E."/>
            <person name="de la Bastide M."/>
            <person name="Spiegel L."/>
            <person name="Nascimento L."/>
            <person name="Zutavern T."/>
            <person name="O'Shaughnessy A."/>
            <person name="Dike S."/>
            <person name="Dedhia N."/>
            <person name="Preston R."/>
            <person name="Balija V."/>
            <person name="McCombie W.R."/>
            <person name="Chow T."/>
            <person name="Chen H."/>
            <person name="Chung M."/>
            <person name="Chen C."/>
            <person name="Shaw J."/>
            <person name="Wu H."/>
            <person name="Hsiao K."/>
            <person name="Chao Y."/>
            <person name="Chu M."/>
            <person name="Cheng C."/>
            <person name="Hour A."/>
            <person name="Lee P."/>
            <person name="Lin S."/>
            <person name="Lin Y."/>
            <person name="Liou J."/>
            <person name="Liu S."/>
            <person name="Hsing Y."/>
            <person name="Raghuvanshi S."/>
            <person name="Mohanty A."/>
            <person name="Bharti A.K."/>
            <person name="Gaur A."/>
            <person name="Gupta V."/>
            <person name="Kumar D."/>
            <person name="Ravi V."/>
            <person name="Vij S."/>
            <person name="Kapur A."/>
            <person name="Khurana P."/>
            <person name="Khurana P."/>
            <person name="Khurana J.P."/>
            <person name="Tyagi A.K."/>
            <person name="Gaikwad K."/>
            <person name="Singh A."/>
            <person name="Dalal V."/>
            <person name="Srivastava S."/>
            <person name="Dixit A."/>
            <person name="Pal A.K."/>
            <person name="Ghazi I.A."/>
            <person name="Yadav M."/>
            <person name="Pandit A."/>
            <person name="Bhargava A."/>
            <person name="Sureshbabu K."/>
            <person name="Batra K."/>
            <person name="Sharma T.R."/>
            <person name="Mohapatra T."/>
            <person name="Singh N.K."/>
            <person name="Messing J."/>
            <person name="Nelson A.B."/>
            <person name="Fuks G."/>
            <person name="Kavchok S."/>
            <person name="Keizer G."/>
            <person name="Linton E."/>
            <person name="Llaca V."/>
            <person name="Song R."/>
            <person name="Tanyolac B."/>
            <person name="Young S."/>
            <person name="Ho-Il K."/>
            <person name="Hahn J.H."/>
            <person name="Sangsakoo G."/>
            <person name="Vanavichit A."/>
            <person name="de Mattos Luiz.A.T."/>
            <person name="Zimmer P.D."/>
            <person name="Malone G."/>
            <person name="Dellagostin O."/>
            <person name="de Oliveira A.C."/>
            <person name="Bevan M."/>
            <person name="Bancroft I."/>
            <person name="Minx P."/>
            <person name="Cordum H."/>
            <person name="Wilson R."/>
            <person name="Cheng Z."/>
            <person name="Jin W."/>
            <person name="Jiang J."/>
            <person name="Leong S.A."/>
            <person name="Iwama H."/>
            <person name="Gojobori T."/>
            <person name="Itoh T."/>
            <person name="Niimura Y."/>
            <person name="Fujii Y."/>
            <person name="Habara T."/>
            <person name="Sakai H."/>
            <person name="Sato Y."/>
            <person name="Wilson G."/>
            <person name="Kumar K."/>
            <person name="McCouch S."/>
            <person name="Juretic N."/>
            <person name="Hoen D."/>
            <person name="Wright S."/>
            <person name="Bruskiewich R."/>
            <person name="Bureau T."/>
            <person name="Miyao A."/>
            <person name="Hirochika H."/>
            <person name="Nishikawa T."/>
            <person name="Kadowaki K."/>
            <person name="Sugiura M."/>
            <person name="Burr B."/>
            <person name="Sasaki T."/>
        </authorList>
    </citation>
    <scope>NUCLEOTIDE SEQUENCE [LARGE SCALE GENOMIC DNA]</scope>
    <source>
        <strain evidence="3">cv. Nipponbare</strain>
    </source>
</reference>
<dbReference type="EMBL" id="AP003311">
    <property type="protein sequence ID" value="BAD61479.1"/>
    <property type="molecule type" value="Genomic_DNA"/>
</dbReference>
<dbReference type="Proteomes" id="UP000817658">
    <property type="component" value="Chromosome 1"/>
</dbReference>
<evidence type="ECO:0000313" key="2">
    <source>
        <dbReference type="EMBL" id="BAD61479.1"/>
    </source>
</evidence>
<name>Q5ZBM0_ORYSJ</name>
<organism evidence="1">
    <name type="scientific">Oryza sativa subsp. japonica</name>
    <name type="common">Rice</name>
    <dbReference type="NCBI Taxonomy" id="39947"/>
    <lineage>
        <taxon>Eukaryota</taxon>
        <taxon>Viridiplantae</taxon>
        <taxon>Streptophyta</taxon>
        <taxon>Embryophyta</taxon>
        <taxon>Tracheophyta</taxon>
        <taxon>Spermatophyta</taxon>
        <taxon>Magnoliopsida</taxon>
        <taxon>Liliopsida</taxon>
        <taxon>Poales</taxon>
        <taxon>Poaceae</taxon>
        <taxon>BOP clade</taxon>
        <taxon>Oryzoideae</taxon>
        <taxon>Oryzeae</taxon>
        <taxon>Oryzinae</taxon>
        <taxon>Oryza</taxon>
        <taxon>Oryza sativa</taxon>
    </lineage>
</organism>